<reference evidence="3 4" key="1">
    <citation type="submission" date="2020-03" db="EMBL/GenBank/DDBJ databases">
        <title>Draft Genome Sequence of Cudoniella acicularis.</title>
        <authorList>
            <person name="Buettner E."/>
            <person name="Kellner H."/>
        </authorList>
    </citation>
    <scope>NUCLEOTIDE SEQUENCE [LARGE SCALE GENOMIC DNA]</scope>
    <source>
        <strain evidence="3 4">DSM 108380</strain>
    </source>
</reference>
<gene>
    <name evidence="3" type="ORF">G7Y89_g7149</name>
</gene>
<proteinExistence type="predicted"/>
<dbReference type="EMBL" id="JAAMPI010000490">
    <property type="protein sequence ID" value="KAF4630983.1"/>
    <property type="molecule type" value="Genomic_DNA"/>
</dbReference>
<accession>A0A8H4RJW8</accession>
<dbReference type="InterPro" id="IPR014756">
    <property type="entry name" value="Ig_E-set"/>
</dbReference>
<organism evidence="3 4">
    <name type="scientific">Cudoniella acicularis</name>
    <dbReference type="NCBI Taxonomy" id="354080"/>
    <lineage>
        <taxon>Eukaryota</taxon>
        <taxon>Fungi</taxon>
        <taxon>Dikarya</taxon>
        <taxon>Ascomycota</taxon>
        <taxon>Pezizomycotina</taxon>
        <taxon>Leotiomycetes</taxon>
        <taxon>Helotiales</taxon>
        <taxon>Tricladiaceae</taxon>
        <taxon>Cudoniella</taxon>
    </lineage>
</organism>
<feature type="region of interest" description="Disordered" evidence="1">
    <location>
        <begin position="351"/>
        <end position="373"/>
    </location>
</feature>
<dbReference type="InterPro" id="IPR014752">
    <property type="entry name" value="Arrestin-like_C"/>
</dbReference>
<dbReference type="PANTHER" id="PTHR31904:SF1">
    <property type="entry name" value="BYPASS OF STOP CODON PROTEIN 5-RELATED"/>
    <property type="match status" value="1"/>
</dbReference>
<feature type="compositionally biased region" description="Polar residues" evidence="1">
    <location>
        <begin position="503"/>
        <end position="514"/>
    </location>
</feature>
<feature type="domain" description="Arrestin-like N-terminal" evidence="2">
    <location>
        <begin position="34"/>
        <end position="183"/>
    </location>
</feature>
<dbReference type="SUPFAM" id="SSF81296">
    <property type="entry name" value="E set domains"/>
    <property type="match status" value="1"/>
</dbReference>
<dbReference type="AlphaFoldDB" id="A0A8H4RJW8"/>
<name>A0A8H4RJW8_9HELO</name>
<dbReference type="PANTHER" id="PTHR31904">
    <property type="entry name" value="BYPASS OF STOP CODON PROTEIN 5-RELATED"/>
    <property type="match status" value="1"/>
</dbReference>
<dbReference type="Gene3D" id="2.60.40.640">
    <property type="match status" value="1"/>
</dbReference>
<keyword evidence="4" id="KW-1185">Reference proteome</keyword>
<protein>
    <recommendedName>
        <fullName evidence="2">Arrestin-like N-terminal domain-containing protein</fullName>
    </recommendedName>
</protein>
<feature type="region of interest" description="Disordered" evidence="1">
    <location>
        <begin position="492"/>
        <end position="514"/>
    </location>
</feature>
<evidence type="ECO:0000259" key="2">
    <source>
        <dbReference type="Pfam" id="PF00339"/>
    </source>
</evidence>
<dbReference type="InterPro" id="IPR039634">
    <property type="entry name" value="Bul1-like"/>
</dbReference>
<dbReference type="InterPro" id="IPR011021">
    <property type="entry name" value="Arrestin-like_N"/>
</dbReference>
<dbReference type="OrthoDB" id="2283785at2759"/>
<sequence length="514" mass="56101">MTPRGYSASLNSTAGTIATYAKKMGLQGRPNLDISLDDHTDGKVYTSFDALSGKVNITAPHSARFDEIQITLEGTVRTYVENLSPTSTTSRTTAIHRFLKLTMPIAESDYPQPRIAEAGRTYTYPFNFVIPDQLLPRSCSHECASDHVHEAHLQLPPSMGDRELSAFDDLAPEMSKVQYAIRVKIIRHRESDGKEVVLVEGQRKLHIVPAITEAPPLNVSAEEDEYVLSKTKTLRKGMFSGKLGKITASAEQPRAFVLPSPSSTDPTPATSMATVHLRFDPRDSSSQPPRLGGLNTKIKASTFYGARPTAPIPTHRNALSQFETQRGVYDLSVSLSSRSVESVSWTVHRPSPAYTRRDSASSSSSSDCSDSDHTTESIDGAVYYTASILVPVTLPSNKTWVPTFHNCITSRVYSLDLSLTIHTPGTGVPASTVTLHLPIQIAATGNQSQRPAMTAAEATAELAEVDEYFRPRVIEVPSENLIGNSVLPHHSELPPSYEDFSPAQPQQTVDPSRC</sequence>
<evidence type="ECO:0000313" key="3">
    <source>
        <dbReference type="EMBL" id="KAF4630983.1"/>
    </source>
</evidence>
<dbReference type="Proteomes" id="UP000566819">
    <property type="component" value="Unassembled WGS sequence"/>
</dbReference>
<evidence type="ECO:0000313" key="4">
    <source>
        <dbReference type="Proteomes" id="UP000566819"/>
    </source>
</evidence>
<dbReference type="Pfam" id="PF00339">
    <property type="entry name" value="Arrestin_N"/>
    <property type="match status" value="1"/>
</dbReference>
<evidence type="ECO:0000256" key="1">
    <source>
        <dbReference type="SAM" id="MobiDB-lite"/>
    </source>
</evidence>
<comment type="caution">
    <text evidence="3">The sequence shown here is derived from an EMBL/GenBank/DDBJ whole genome shotgun (WGS) entry which is preliminary data.</text>
</comment>